<proteinExistence type="predicted"/>
<organism evidence="1 2">
    <name type="scientific">Fusarium tricinctum</name>
    <dbReference type="NCBI Taxonomy" id="61284"/>
    <lineage>
        <taxon>Eukaryota</taxon>
        <taxon>Fungi</taxon>
        <taxon>Dikarya</taxon>
        <taxon>Ascomycota</taxon>
        <taxon>Pezizomycotina</taxon>
        <taxon>Sordariomycetes</taxon>
        <taxon>Hypocreomycetidae</taxon>
        <taxon>Hypocreales</taxon>
        <taxon>Nectriaceae</taxon>
        <taxon>Fusarium</taxon>
        <taxon>Fusarium tricinctum species complex</taxon>
    </lineage>
</organism>
<evidence type="ECO:0000313" key="2">
    <source>
        <dbReference type="Proteomes" id="UP000813427"/>
    </source>
</evidence>
<sequence length="76" mass="8437">MTALRKKNVNVRLLACLVDGDDTDDSDYRFLVDGHVKYISTAPNTFLGAEDDRTLEPILLGELLPPFQQEIGTKAT</sequence>
<comment type="caution">
    <text evidence="1">The sequence shown here is derived from an EMBL/GenBank/DDBJ whole genome shotgun (WGS) entry which is preliminary data.</text>
</comment>
<protein>
    <submittedName>
        <fullName evidence="1">Uncharacterized protein</fullName>
    </submittedName>
</protein>
<accession>A0A8K0S5L0</accession>
<reference evidence="1" key="1">
    <citation type="journal article" date="2021" name="Nat. Commun.">
        <title>Genetic determinants of endophytism in the Arabidopsis root mycobiome.</title>
        <authorList>
            <person name="Mesny F."/>
            <person name="Miyauchi S."/>
            <person name="Thiergart T."/>
            <person name="Pickel B."/>
            <person name="Atanasova L."/>
            <person name="Karlsson M."/>
            <person name="Huettel B."/>
            <person name="Barry K.W."/>
            <person name="Haridas S."/>
            <person name="Chen C."/>
            <person name="Bauer D."/>
            <person name="Andreopoulos W."/>
            <person name="Pangilinan J."/>
            <person name="LaButti K."/>
            <person name="Riley R."/>
            <person name="Lipzen A."/>
            <person name="Clum A."/>
            <person name="Drula E."/>
            <person name="Henrissat B."/>
            <person name="Kohler A."/>
            <person name="Grigoriev I.V."/>
            <person name="Martin F.M."/>
            <person name="Hacquard S."/>
        </authorList>
    </citation>
    <scope>NUCLEOTIDE SEQUENCE</scope>
    <source>
        <strain evidence="1">MPI-SDFR-AT-0068</strain>
    </source>
</reference>
<gene>
    <name evidence="1" type="ORF">BKA59DRAFT_40323</name>
</gene>
<name>A0A8K0S5L0_9HYPO</name>
<keyword evidence="2" id="KW-1185">Reference proteome</keyword>
<dbReference type="AlphaFoldDB" id="A0A8K0S5L0"/>
<dbReference type="OrthoDB" id="2687876at2759"/>
<dbReference type="Proteomes" id="UP000813427">
    <property type="component" value="Unassembled WGS sequence"/>
</dbReference>
<evidence type="ECO:0000313" key="1">
    <source>
        <dbReference type="EMBL" id="KAH7262894.1"/>
    </source>
</evidence>
<dbReference type="EMBL" id="JAGPXF010000001">
    <property type="protein sequence ID" value="KAH7262894.1"/>
    <property type="molecule type" value="Genomic_DNA"/>
</dbReference>